<feature type="domain" description="TIR" evidence="2">
    <location>
        <begin position="14"/>
        <end position="181"/>
    </location>
</feature>
<dbReference type="EMBL" id="CM010636">
    <property type="protein sequence ID" value="RID45124.1"/>
    <property type="molecule type" value="Genomic_DNA"/>
</dbReference>
<accession>A0A397Y0F0</accession>
<keyword evidence="1" id="KW-0520">NAD</keyword>
<dbReference type="Pfam" id="PF14299">
    <property type="entry name" value="PP2"/>
    <property type="match status" value="1"/>
</dbReference>
<sequence>MAATYSSAVRPAPKGPQVFINFRGAELRNSFVAFLEPILRDASINVFIDKDEVVGTNLANLLVRIEESRVAVVIFSKDYTSSEWCLDELATIKDCRDQGSLSVIPIFFKLEPSVVRELRGIFGDTFRDLKKKYVHEPERTQKWEEALESIPTIRGLYLSERGDQNEREFIDSVVCETQRLMSQIAVRGNPKIESNQDGGFLIPARRLDIAHSDNPEKWMWSSIYDRTYRADTEIATMINIHTLIKVTGDFHTRKLTPGRKYEVVFLVSLDDTALGWKKKVTLTLKLVMADKSQSEHDKALCLDEYIGENWVDIHVGEFEAPPKKDDAKIYFSMHQYVDTDRKSGIVVKGVAIRPVQ</sequence>
<dbReference type="SMART" id="SM00255">
    <property type="entry name" value="TIR"/>
    <property type="match status" value="1"/>
</dbReference>
<dbReference type="Proteomes" id="UP000264353">
    <property type="component" value="Chromosome A9"/>
</dbReference>
<name>A0A397Y0F0_BRACM</name>
<dbReference type="PANTHER" id="PTHR32009:SF75">
    <property type="entry name" value="PROTEIN PHLOEM PROTEIN 2-LIKE A5-RELATED"/>
    <property type="match status" value="1"/>
</dbReference>
<gene>
    <name evidence="3" type="ORF">BRARA_I01872</name>
</gene>
<dbReference type="PROSITE" id="PS50104">
    <property type="entry name" value="TIR"/>
    <property type="match status" value="1"/>
</dbReference>
<dbReference type="FunFam" id="3.40.50.10140:FF:000007">
    <property type="entry name" value="Disease resistance protein (TIR-NBS-LRR class)"/>
    <property type="match status" value="1"/>
</dbReference>
<dbReference type="SUPFAM" id="SSF52200">
    <property type="entry name" value="Toll/Interleukin receptor TIR domain"/>
    <property type="match status" value="1"/>
</dbReference>
<organism evidence="3 4">
    <name type="scientific">Brassica campestris</name>
    <name type="common">Field mustard</name>
    <dbReference type="NCBI Taxonomy" id="3711"/>
    <lineage>
        <taxon>Eukaryota</taxon>
        <taxon>Viridiplantae</taxon>
        <taxon>Streptophyta</taxon>
        <taxon>Embryophyta</taxon>
        <taxon>Tracheophyta</taxon>
        <taxon>Spermatophyta</taxon>
        <taxon>Magnoliopsida</taxon>
        <taxon>eudicotyledons</taxon>
        <taxon>Gunneridae</taxon>
        <taxon>Pentapetalae</taxon>
        <taxon>rosids</taxon>
        <taxon>malvids</taxon>
        <taxon>Brassicales</taxon>
        <taxon>Brassicaceae</taxon>
        <taxon>Brassiceae</taxon>
        <taxon>Brassica</taxon>
    </lineage>
</organism>
<proteinExistence type="predicted"/>
<dbReference type="Gene3D" id="3.40.50.10140">
    <property type="entry name" value="Toll/interleukin-1 receptor homology (TIR) domain"/>
    <property type="match status" value="1"/>
</dbReference>
<evidence type="ECO:0000256" key="1">
    <source>
        <dbReference type="ARBA" id="ARBA00023027"/>
    </source>
</evidence>
<dbReference type="InterPro" id="IPR000157">
    <property type="entry name" value="TIR_dom"/>
</dbReference>
<dbReference type="AlphaFoldDB" id="A0A397Y0F0"/>
<protein>
    <recommendedName>
        <fullName evidence="2">TIR domain-containing protein</fullName>
    </recommendedName>
</protein>
<dbReference type="InterPro" id="IPR025886">
    <property type="entry name" value="PP2-like"/>
</dbReference>
<dbReference type="Pfam" id="PF01582">
    <property type="entry name" value="TIR"/>
    <property type="match status" value="1"/>
</dbReference>
<reference evidence="3 4" key="1">
    <citation type="submission" date="2018-06" db="EMBL/GenBank/DDBJ databases">
        <title>WGS assembly of Brassica rapa FPsc.</title>
        <authorList>
            <person name="Bowman J."/>
            <person name="Kohchi T."/>
            <person name="Yamato K."/>
            <person name="Jenkins J."/>
            <person name="Shu S."/>
            <person name="Ishizaki K."/>
            <person name="Yamaoka S."/>
            <person name="Nishihama R."/>
            <person name="Nakamura Y."/>
            <person name="Berger F."/>
            <person name="Adam C."/>
            <person name="Aki S."/>
            <person name="Althoff F."/>
            <person name="Araki T."/>
            <person name="Arteaga-Vazquez M."/>
            <person name="Balasubrmanian S."/>
            <person name="Bauer D."/>
            <person name="Boehm C."/>
            <person name="Briginshaw L."/>
            <person name="Caballero-Perez J."/>
            <person name="Catarino B."/>
            <person name="Chen F."/>
            <person name="Chiyoda S."/>
            <person name="Chovatia M."/>
            <person name="Davies K."/>
            <person name="Delmans M."/>
            <person name="Demura T."/>
            <person name="Dierschke T."/>
            <person name="Dolan L."/>
            <person name="Dorantes-Acosta A."/>
            <person name="Eklund D."/>
            <person name="Florent S."/>
            <person name="Flores-Sandoval E."/>
            <person name="Fujiyama A."/>
            <person name="Fukuzawa H."/>
            <person name="Galik B."/>
            <person name="Grimanelli D."/>
            <person name="Grimwood J."/>
            <person name="Grossniklaus U."/>
            <person name="Hamada T."/>
            <person name="Haseloff J."/>
            <person name="Hetherington A."/>
            <person name="Higo A."/>
            <person name="Hirakawa Y."/>
            <person name="Hundley H."/>
            <person name="Ikeda Y."/>
            <person name="Inoue K."/>
            <person name="Inoue S."/>
            <person name="Ishida S."/>
            <person name="Jia Q."/>
            <person name="Kakita M."/>
            <person name="Kanazawa T."/>
            <person name="Kawai Y."/>
            <person name="Kawashima T."/>
            <person name="Kennedy M."/>
            <person name="Kinose K."/>
            <person name="Kinoshita T."/>
            <person name="Kohara Y."/>
            <person name="Koide E."/>
            <person name="Komatsu K."/>
            <person name="Kopischke S."/>
            <person name="Kubo M."/>
            <person name="Kyozuka J."/>
            <person name="Lagercrantz U."/>
            <person name="Lin S."/>
            <person name="Lindquist E."/>
            <person name="Lipzen A."/>
            <person name="Lu C."/>
            <person name="Luna E."/>
            <person name="Martienssen R."/>
            <person name="Minamino N."/>
            <person name="Mizutani M."/>
            <person name="Mizutani M."/>
            <person name="Mochizuki N."/>
            <person name="Monte I."/>
            <person name="Mosher R."/>
            <person name="Nagasaki H."/>
            <person name="Nakagami H."/>
            <person name="Naramoto S."/>
            <person name="Nishitani K."/>
            <person name="Ohtani M."/>
            <person name="Okamoto T."/>
            <person name="Okumura M."/>
            <person name="Phillips J."/>
            <person name="Pollak B."/>
            <person name="Reinders A."/>
            <person name="Roevekamp M."/>
            <person name="Sano R."/>
            <person name="Sawa S."/>
            <person name="Schmid M."/>
            <person name="Shirakawa M."/>
            <person name="Solano R."/>
            <person name="Spunde A."/>
            <person name="Suetsugu N."/>
            <person name="Sugano S."/>
            <person name="Sugiyama A."/>
            <person name="Sun R."/>
            <person name="Suzuki Y."/>
            <person name="Takenaka M."/>
            <person name="Takezawa D."/>
            <person name="Tomogane H."/>
            <person name="Tsuzuki M."/>
            <person name="Ueda T."/>
            <person name="Umeda M."/>
            <person name="Ward J."/>
            <person name="Watanabe Y."/>
            <person name="Yazaki K."/>
            <person name="Yokoyama R."/>
            <person name="Yoshitake Y."/>
            <person name="Yotsui I."/>
            <person name="Zachgo S."/>
            <person name="Schmutz J."/>
        </authorList>
    </citation>
    <scope>NUCLEOTIDE SEQUENCE [LARGE SCALE GENOMIC DNA]</scope>
    <source>
        <strain evidence="4">cv. B-3</strain>
    </source>
</reference>
<evidence type="ECO:0000313" key="4">
    <source>
        <dbReference type="Proteomes" id="UP000264353"/>
    </source>
</evidence>
<dbReference type="SMR" id="A0A397Y0F0"/>
<dbReference type="PANTHER" id="PTHR32009">
    <property type="entry name" value="TMV RESISTANCE PROTEIN N-LIKE"/>
    <property type="match status" value="1"/>
</dbReference>
<evidence type="ECO:0000259" key="2">
    <source>
        <dbReference type="PROSITE" id="PS50104"/>
    </source>
</evidence>
<evidence type="ECO:0000313" key="3">
    <source>
        <dbReference type="EMBL" id="RID45124.1"/>
    </source>
</evidence>
<dbReference type="GO" id="GO:0007165">
    <property type="term" value="P:signal transduction"/>
    <property type="evidence" value="ECO:0007669"/>
    <property type="project" value="InterPro"/>
</dbReference>
<dbReference type="InterPro" id="IPR035897">
    <property type="entry name" value="Toll_tir_struct_dom_sf"/>
</dbReference>